<reference evidence="4 5" key="1">
    <citation type="submission" date="2022-05" db="EMBL/GenBank/DDBJ databases">
        <authorList>
            <person name="Zhou X."/>
            <person name="Li K."/>
            <person name="Man Y."/>
        </authorList>
    </citation>
    <scope>NUCLEOTIDE SEQUENCE [LARGE SCALE GENOMIC DNA]</scope>
    <source>
        <strain evidence="4 5">MS405</strain>
    </source>
</reference>
<feature type="region of interest" description="Disordered" evidence="2">
    <location>
        <begin position="113"/>
        <end position="132"/>
    </location>
</feature>
<evidence type="ECO:0000256" key="1">
    <source>
        <dbReference type="ARBA" id="ARBA00023172"/>
    </source>
</evidence>
<sequence>MPEECRTALRARRAQRRPDRLADGEKWTASDLAFTTRNGTPIEPRNLSRAFETLSNRAGIRQVRFHDLRRTCASLLHEQGSGARTIMEILGHSSIRVTMGIYTPARSPAAIQGGCRQRLPSPQTPEALAVTR</sequence>
<proteinExistence type="predicted"/>
<dbReference type="Proteomes" id="UP000829992">
    <property type="component" value="Chromosome"/>
</dbReference>
<organism evidence="4 5">
    <name type="scientific">Streptomyces durmitorensis</name>
    <dbReference type="NCBI Taxonomy" id="319947"/>
    <lineage>
        <taxon>Bacteria</taxon>
        <taxon>Bacillati</taxon>
        <taxon>Actinomycetota</taxon>
        <taxon>Actinomycetes</taxon>
        <taxon>Kitasatosporales</taxon>
        <taxon>Streptomycetaceae</taxon>
        <taxon>Streptomyces</taxon>
    </lineage>
</organism>
<dbReference type="SUPFAM" id="SSF56349">
    <property type="entry name" value="DNA breaking-rejoining enzymes"/>
    <property type="match status" value="1"/>
</dbReference>
<keyword evidence="1" id="KW-0233">DNA recombination</keyword>
<dbReference type="InterPro" id="IPR011010">
    <property type="entry name" value="DNA_brk_join_enz"/>
</dbReference>
<accession>A0ABY4Q5V7</accession>
<dbReference type="InterPro" id="IPR013762">
    <property type="entry name" value="Integrase-like_cat_sf"/>
</dbReference>
<evidence type="ECO:0000256" key="2">
    <source>
        <dbReference type="SAM" id="MobiDB-lite"/>
    </source>
</evidence>
<feature type="domain" description="Tyr recombinase" evidence="3">
    <location>
        <begin position="1"/>
        <end position="116"/>
    </location>
</feature>
<keyword evidence="5" id="KW-1185">Reference proteome</keyword>
<gene>
    <name evidence="4" type="ORF">M4V62_22165</name>
</gene>
<dbReference type="EMBL" id="CP097289">
    <property type="protein sequence ID" value="UQT61620.1"/>
    <property type="molecule type" value="Genomic_DNA"/>
</dbReference>
<evidence type="ECO:0000313" key="5">
    <source>
        <dbReference type="Proteomes" id="UP000829992"/>
    </source>
</evidence>
<feature type="region of interest" description="Disordered" evidence="2">
    <location>
        <begin position="1"/>
        <end position="22"/>
    </location>
</feature>
<evidence type="ECO:0000259" key="3">
    <source>
        <dbReference type="PROSITE" id="PS51898"/>
    </source>
</evidence>
<protein>
    <submittedName>
        <fullName evidence="4">Tyrosine-type recombinase/integrase</fullName>
    </submittedName>
</protein>
<dbReference type="InterPro" id="IPR002104">
    <property type="entry name" value="Integrase_catalytic"/>
</dbReference>
<evidence type="ECO:0000313" key="4">
    <source>
        <dbReference type="EMBL" id="UQT61620.1"/>
    </source>
</evidence>
<dbReference type="Pfam" id="PF00589">
    <property type="entry name" value="Phage_integrase"/>
    <property type="match status" value="1"/>
</dbReference>
<dbReference type="PROSITE" id="PS51898">
    <property type="entry name" value="TYR_RECOMBINASE"/>
    <property type="match status" value="1"/>
</dbReference>
<name>A0ABY4Q5V7_9ACTN</name>
<dbReference type="Gene3D" id="1.10.443.10">
    <property type="entry name" value="Intergrase catalytic core"/>
    <property type="match status" value="1"/>
</dbReference>
<dbReference type="RefSeq" id="WP_249592933.1">
    <property type="nucleotide sequence ID" value="NZ_BAAAQL010000014.1"/>
</dbReference>